<keyword evidence="4 6" id="KW-0694">RNA-binding</keyword>
<dbReference type="InterPro" id="IPR006073">
    <property type="entry name" value="GTP-bd"/>
</dbReference>
<evidence type="ECO:0000256" key="3">
    <source>
        <dbReference type="ARBA" id="ARBA00022741"/>
    </source>
</evidence>
<feature type="binding site" evidence="6">
    <location>
        <begin position="130"/>
        <end position="133"/>
    </location>
    <ligand>
        <name>GTP</name>
        <dbReference type="ChEBI" id="CHEBI:37565"/>
    </ligand>
</feature>
<comment type="similarity">
    <text evidence="1 6 7 8">Belongs to the TRAFAC class TrmE-Era-EngA-EngB-Septin-like GTPase superfamily. Era GTPase family.</text>
</comment>
<dbReference type="InterPro" id="IPR027417">
    <property type="entry name" value="P-loop_NTPase"/>
</dbReference>
<organism evidence="11 12">
    <name type="scientific">Roseospirillum parvum</name>
    <dbReference type="NCBI Taxonomy" id="83401"/>
    <lineage>
        <taxon>Bacteria</taxon>
        <taxon>Pseudomonadati</taxon>
        <taxon>Pseudomonadota</taxon>
        <taxon>Alphaproteobacteria</taxon>
        <taxon>Rhodospirillales</taxon>
        <taxon>Rhodospirillaceae</taxon>
        <taxon>Roseospirillum</taxon>
    </lineage>
</organism>
<dbReference type="GO" id="GO:0000028">
    <property type="term" value="P:ribosomal small subunit assembly"/>
    <property type="evidence" value="ECO:0007669"/>
    <property type="project" value="TreeGrafter"/>
</dbReference>
<keyword evidence="6" id="KW-0699">rRNA-binding</keyword>
<accession>A0A1G7YL21</accession>
<feature type="domain" description="KH type-2" evidence="9">
    <location>
        <begin position="211"/>
        <end position="288"/>
    </location>
</feature>
<dbReference type="SUPFAM" id="SSF52540">
    <property type="entry name" value="P-loop containing nucleoside triphosphate hydrolases"/>
    <property type="match status" value="1"/>
</dbReference>
<dbReference type="EMBL" id="FNCV01000003">
    <property type="protein sequence ID" value="SDG97201.1"/>
    <property type="molecule type" value="Genomic_DNA"/>
</dbReference>
<dbReference type="GO" id="GO:0043024">
    <property type="term" value="F:ribosomal small subunit binding"/>
    <property type="evidence" value="ECO:0007669"/>
    <property type="project" value="TreeGrafter"/>
</dbReference>
<keyword evidence="6" id="KW-0472">Membrane</keyword>
<dbReference type="PROSITE" id="PS51713">
    <property type="entry name" value="G_ERA"/>
    <property type="match status" value="1"/>
</dbReference>
<keyword evidence="6" id="KW-0963">Cytoplasm</keyword>
<feature type="region of interest" description="G3" evidence="7">
    <location>
        <begin position="64"/>
        <end position="67"/>
    </location>
</feature>
<evidence type="ECO:0000313" key="11">
    <source>
        <dbReference type="EMBL" id="SDG97201.1"/>
    </source>
</evidence>
<evidence type="ECO:0000256" key="1">
    <source>
        <dbReference type="ARBA" id="ARBA00007921"/>
    </source>
</evidence>
<feature type="region of interest" description="G1" evidence="7">
    <location>
        <begin position="17"/>
        <end position="24"/>
    </location>
</feature>
<dbReference type="InterPro" id="IPR030388">
    <property type="entry name" value="G_ERA_dom"/>
</dbReference>
<dbReference type="NCBIfam" id="NF000908">
    <property type="entry name" value="PRK00089.1"/>
    <property type="match status" value="1"/>
</dbReference>
<dbReference type="SUPFAM" id="SSF54814">
    <property type="entry name" value="Prokaryotic type KH domain (KH-domain type II)"/>
    <property type="match status" value="1"/>
</dbReference>
<feature type="region of interest" description="G4" evidence="7">
    <location>
        <begin position="130"/>
        <end position="133"/>
    </location>
</feature>
<dbReference type="NCBIfam" id="TIGR00436">
    <property type="entry name" value="era"/>
    <property type="match status" value="1"/>
</dbReference>
<keyword evidence="3 6" id="KW-0547">Nucleotide-binding</keyword>
<dbReference type="RefSeq" id="WP_092617356.1">
    <property type="nucleotide sequence ID" value="NZ_FNCV01000003.1"/>
</dbReference>
<keyword evidence="6" id="KW-1003">Cell membrane</keyword>
<dbReference type="InterPro" id="IPR005225">
    <property type="entry name" value="Small_GTP-bd"/>
</dbReference>
<dbReference type="PANTHER" id="PTHR42698:SF1">
    <property type="entry name" value="GTPASE ERA, MITOCHONDRIAL"/>
    <property type="match status" value="1"/>
</dbReference>
<proteinExistence type="inferred from homology"/>
<dbReference type="Pfam" id="PF01926">
    <property type="entry name" value="MMR_HSR1"/>
    <property type="match status" value="1"/>
</dbReference>
<dbReference type="Gene3D" id="3.30.300.20">
    <property type="match status" value="1"/>
</dbReference>
<feature type="domain" description="Era-type G" evidence="10">
    <location>
        <begin position="9"/>
        <end position="180"/>
    </location>
</feature>
<dbReference type="Proteomes" id="UP000217076">
    <property type="component" value="Unassembled WGS sequence"/>
</dbReference>
<feature type="region of interest" description="G5" evidence="7">
    <location>
        <begin position="159"/>
        <end position="161"/>
    </location>
</feature>
<dbReference type="STRING" id="83401.SAMN05421742_103338"/>
<evidence type="ECO:0000313" key="12">
    <source>
        <dbReference type="Proteomes" id="UP000217076"/>
    </source>
</evidence>
<name>A0A1G7YL21_9PROT</name>
<evidence type="ECO:0000259" key="10">
    <source>
        <dbReference type="PROSITE" id="PS51713"/>
    </source>
</evidence>
<dbReference type="HAMAP" id="MF_00367">
    <property type="entry name" value="GTPase_Era"/>
    <property type="match status" value="1"/>
</dbReference>
<dbReference type="GO" id="GO:0003924">
    <property type="term" value="F:GTPase activity"/>
    <property type="evidence" value="ECO:0007669"/>
    <property type="project" value="UniProtKB-UniRule"/>
</dbReference>
<evidence type="ECO:0000256" key="8">
    <source>
        <dbReference type="RuleBase" id="RU003761"/>
    </source>
</evidence>
<dbReference type="PANTHER" id="PTHR42698">
    <property type="entry name" value="GTPASE ERA"/>
    <property type="match status" value="1"/>
</dbReference>
<comment type="subunit">
    <text evidence="6">Monomer.</text>
</comment>
<evidence type="ECO:0000256" key="5">
    <source>
        <dbReference type="ARBA" id="ARBA00023134"/>
    </source>
</evidence>
<gene>
    <name evidence="6" type="primary">era</name>
    <name evidence="11" type="ORF">SAMN05421742_103338</name>
</gene>
<comment type="function">
    <text evidence="6">An essential GTPase that binds both GDP and GTP, with rapid nucleotide exchange. Plays a role in 16S rRNA processing and 30S ribosomal subunit biogenesis and possibly also in cell cycle regulation and energy metabolism.</text>
</comment>
<evidence type="ECO:0000256" key="6">
    <source>
        <dbReference type="HAMAP-Rule" id="MF_00367"/>
    </source>
</evidence>
<dbReference type="AlphaFoldDB" id="A0A1G7YL21"/>
<feature type="region of interest" description="G2" evidence="7">
    <location>
        <begin position="43"/>
        <end position="47"/>
    </location>
</feature>
<dbReference type="GO" id="GO:0005886">
    <property type="term" value="C:plasma membrane"/>
    <property type="evidence" value="ECO:0007669"/>
    <property type="project" value="UniProtKB-SubCell"/>
</dbReference>
<sequence length="306" mass="33200">MTPSDTPTRCALVAVIGAPNAGKSTLVNQAVGAKVTIVTHKVQTTRSPVRGIALRGDSQLVFVDTPGIFAPRRRLERAMVAAAWQGAADADLTLLVIDALKGLKGETGELARALAERIGQGAPKALVALNKVDALERSRLLELAAEIDALGIAERIFMISALNGDGVGDLLDHLAAAAPPGPWLFDPEDISDLPQRLLAAEITREQVYLNLHQELPYAATVRTESWTERKDGSVHLEQTIEVARDSQRAIVLGKGGATVKRIGQRARAELESLLERRVHLFLHVKVVPDWAERRDLYSEWGLEFDA</sequence>
<evidence type="ECO:0000259" key="9">
    <source>
        <dbReference type="PROSITE" id="PS50823"/>
    </source>
</evidence>
<evidence type="ECO:0000256" key="4">
    <source>
        <dbReference type="ARBA" id="ARBA00022884"/>
    </source>
</evidence>
<dbReference type="GO" id="GO:0005525">
    <property type="term" value="F:GTP binding"/>
    <property type="evidence" value="ECO:0007669"/>
    <property type="project" value="UniProtKB-UniRule"/>
</dbReference>
<dbReference type="CDD" id="cd22534">
    <property type="entry name" value="KH-II_Era"/>
    <property type="match status" value="1"/>
</dbReference>
<dbReference type="CDD" id="cd04163">
    <property type="entry name" value="Era"/>
    <property type="match status" value="1"/>
</dbReference>
<reference evidence="12" key="1">
    <citation type="submission" date="2016-10" db="EMBL/GenBank/DDBJ databases">
        <authorList>
            <person name="Varghese N."/>
            <person name="Submissions S."/>
        </authorList>
    </citation>
    <scope>NUCLEOTIDE SEQUENCE [LARGE SCALE GENOMIC DNA]</scope>
    <source>
        <strain evidence="12">930I</strain>
    </source>
</reference>
<evidence type="ECO:0000256" key="2">
    <source>
        <dbReference type="ARBA" id="ARBA00020484"/>
    </source>
</evidence>
<dbReference type="GO" id="GO:0005829">
    <property type="term" value="C:cytosol"/>
    <property type="evidence" value="ECO:0007669"/>
    <property type="project" value="TreeGrafter"/>
</dbReference>
<dbReference type="PROSITE" id="PS50823">
    <property type="entry name" value="KH_TYPE_2"/>
    <property type="match status" value="1"/>
</dbReference>
<dbReference type="OrthoDB" id="9805918at2"/>
<evidence type="ECO:0000256" key="7">
    <source>
        <dbReference type="PROSITE-ProRule" id="PRU01050"/>
    </source>
</evidence>
<dbReference type="NCBIfam" id="TIGR00231">
    <property type="entry name" value="small_GTP"/>
    <property type="match status" value="1"/>
</dbReference>
<dbReference type="Gene3D" id="3.40.50.300">
    <property type="entry name" value="P-loop containing nucleotide triphosphate hydrolases"/>
    <property type="match status" value="1"/>
</dbReference>
<dbReference type="InterPro" id="IPR005662">
    <property type="entry name" value="GTPase_Era-like"/>
</dbReference>
<dbReference type="InterPro" id="IPR015946">
    <property type="entry name" value="KH_dom-like_a/b"/>
</dbReference>
<dbReference type="GO" id="GO:0070181">
    <property type="term" value="F:small ribosomal subunit rRNA binding"/>
    <property type="evidence" value="ECO:0007669"/>
    <property type="project" value="UniProtKB-UniRule"/>
</dbReference>
<keyword evidence="6" id="KW-0690">Ribosome biogenesis</keyword>
<keyword evidence="12" id="KW-1185">Reference proteome</keyword>
<dbReference type="InterPro" id="IPR004044">
    <property type="entry name" value="KH_dom_type_2"/>
</dbReference>
<dbReference type="InterPro" id="IPR009019">
    <property type="entry name" value="KH_sf_prok-type"/>
</dbReference>
<protein>
    <recommendedName>
        <fullName evidence="2 6">GTPase Era</fullName>
    </recommendedName>
</protein>
<feature type="binding site" evidence="6">
    <location>
        <begin position="64"/>
        <end position="68"/>
    </location>
    <ligand>
        <name>GTP</name>
        <dbReference type="ChEBI" id="CHEBI:37565"/>
    </ligand>
</feature>
<feature type="binding site" evidence="6">
    <location>
        <begin position="17"/>
        <end position="24"/>
    </location>
    <ligand>
        <name>GTP</name>
        <dbReference type="ChEBI" id="CHEBI:37565"/>
    </ligand>
</feature>
<keyword evidence="5 6" id="KW-0342">GTP-binding</keyword>
<comment type="subcellular location">
    <subcellularLocation>
        <location evidence="6">Cytoplasm</location>
    </subcellularLocation>
    <subcellularLocation>
        <location evidence="6">Cell membrane</location>
        <topology evidence="6">Peripheral membrane protein</topology>
    </subcellularLocation>
</comment>
<dbReference type="Pfam" id="PF07650">
    <property type="entry name" value="KH_2"/>
    <property type="match status" value="1"/>
</dbReference>